<evidence type="ECO:0000313" key="4">
    <source>
        <dbReference type="Proteomes" id="UP000266895"/>
    </source>
</evidence>
<dbReference type="AlphaFoldDB" id="A0A448HF66"/>
<name>A0A448HF66_9ACTO</name>
<evidence type="ECO:0000259" key="2">
    <source>
        <dbReference type="PROSITE" id="PS51186"/>
    </source>
</evidence>
<keyword evidence="3" id="KW-0808">Transferase</keyword>
<dbReference type="SUPFAM" id="SSF55729">
    <property type="entry name" value="Acyl-CoA N-acyltransferases (Nat)"/>
    <property type="match status" value="1"/>
</dbReference>
<sequence length="301" mass="31428">MSLCALQPELGLALAGQISRWDRWGSGDVVVLGRPARPEAAAWSTGSLLPLGLAPRPGTGHEGAGRGGARALAEHAGARLTRNGSVAGPRSDVAAVWEHLEGAGLRAREARWVQPVLRAPDPPGGMLPAALGRRGLEWVARGLRRAVPALTHLVLPASVDMFTAELGYDPTSAGGSYARHVSWLVETGRTYVLLDDGRGGPARAGAPARVVFKADVGALWRPVPGRGWGAAQLTGVWTHADLRGQGIATVALAAVVDAVRRDHVGRGGSVSLYVNDFNTAALGLYRGLGFHRVGTYATILL</sequence>
<feature type="domain" description="N-acetyltransferase" evidence="2">
    <location>
        <begin position="145"/>
        <end position="301"/>
    </location>
</feature>
<dbReference type="PROSITE" id="PS51186">
    <property type="entry name" value="GNAT"/>
    <property type="match status" value="1"/>
</dbReference>
<dbReference type="EMBL" id="LR134350">
    <property type="protein sequence ID" value="VEG26898.1"/>
    <property type="molecule type" value="Genomic_DNA"/>
</dbReference>
<dbReference type="Proteomes" id="UP000266895">
    <property type="component" value="Chromosome"/>
</dbReference>
<dbReference type="Pfam" id="PF00583">
    <property type="entry name" value="Acetyltransf_1"/>
    <property type="match status" value="1"/>
</dbReference>
<dbReference type="Gene3D" id="3.40.630.30">
    <property type="match status" value="1"/>
</dbReference>
<organism evidence="3 4">
    <name type="scientific">Actinomyces howellii</name>
    <dbReference type="NCBI Taxonomy" id="52771"/>
    <lineage>
        <taxon>Bacteria</taxon>
        <taxon>Bacillati</taxon>
        <taxon>Actinomycetota</taxon>
        <taxon>Actinomycetes</taxon>
        <taxon>Actinomycetales</taxon>
        <taxon>Actinomycetaceae</taxon>
        <taxon>Actinomyces</taxon>
    </lineage>
</organism>
<dbReference type="InterPro" id="IPR025289">
    <property type="entry name" value="DUF4081"/>
</dbReference>
<proteinExistence type="predicted"/>
<dbReference type="KEGG" id="ahw:NCTC11636_00768"/>
<protein>
    <submittedName>
        <fullName evidence="3">Predicted acetyltransferase</fullName>
    </submittedName>
</protein>
<accession>A0A448HF66</accession>
<dbReference type="InterPro" id="IPR016181">
    <property type="entry name" value="Acyl_CoA_acyltransferase"/>
</dbReference>
<dbReference type="OrthoDB" id="5241264at2"/>
<keyword evidence="4" id="KW-1185">Reference proteome</keyword>
<dbReference type="Pfam" id="PF13312">
    <property type="entry name" value="DUF4081"/>
    <property type="match status" value="1"/>
</dbReference>
<feature type="region of interest" description="Disordered" evidence="1">
    <location>
        <begin position="53"/>
        <end position="74"/>
    </location>
</feature>
<evidence type="ECO:0000256" key="1">
    <source>
        <dbReference type="SAM" id="MobiDB-lite"/>
    </source>
</evidence>
<dbReference type="InterPro" id="IPR000182">
    <property type="entry name" value="GNAT_dom"/>
</dbReference>
<gene>
    <name evidence="3" type="ORF">NCTC11636_00768</name>
</gene>
<evidence type="ECO:0000313" key="3">
    <source>
        <dbReference type="EMBL" id="VEG26898.1"/>
    </source>
</evidence>
<reference evidence="3 4" key="1">
    <citation type="submission" date="2018-12" db="EMBL/GenBank/DDBJ databases">
        <authorList>
            <consortium name="Pathogen Informatics"/>
        </authorList>
    </citation>
    <scope>NUCLEOTIDE SEQUENCE [LARGE SCALE GENOMIC DNA]</scope>
    <source>
        <strain evidence="3 4">NCTC11636</strain>
    </source>
</reference>
<dbReference type="GO" id="GO:0016747">
    <property type="term" value="F:acyltransferase activity, transferring groups other than amino-acyl groups"/>
    <property type="evidence" value="ECO:0007669"/>
    <property type="project" value="InterPro"/>
</dbReference>